<accession>A0A5C1YDX6</accession>
<reference evidence="1 2" key="1">
    <citation type="submission" date="2019-09" db="EMBL/GenBank/DDBJ databases">
        <title>Genome sequencing of strain KACC 19306.</title>
        <authorList>
            <person name="Heo J."/>
            <person name="Kim S.-J."/>
            <person name="Kim J.-S."/>
            <person name="Hong S.-B."/>
            <person name="Kwon S.-W."/>
        </authorList>
    </citation>
    <scope>NUCLEOTIDE SEQUENCE [LARGE SCALE GENOMIC DNA]</scope>
    <source>
        <strain evidence="1 2">KACC 19306</strain>
    </source>
</reference>
<dbReference type="GO" id="GO:0016829">
    <property type="term" value="F:lyase activity"/>
    <property type="evidence" value="ECO:0007669"/>
    <property type="project" value="UniProtKB-KW"/>
</dbReference>
<sequence>MTTESGTTNATGAERGAELRRLHTAPELLQVVNVWDVVSAKVVAAHPETRALATAGHSIAASFGYADGEIPIHLMLDMIGRIAAAVDVPVSADLDDGHGDAAETVRRAIGVGAVGANIEDRLRPLDESIDVVRAVVAAAETEGVPFALNARTDAFLLAGDRPFADSLSDAIARGRAYIDAGATCVFVPGNFGEDVVAALVDGIGERRVSVIGLPALPAPGRLEELGVARVSYGPTTQRVALGALDDLTASLYAGGVLPRVIRDLN</sequence>
<protein>
    <submittedName>
        <fullName evidence="1">Isocitrate lyase/phosphoenolpyruvate mutase family protein</fullName>
    </submittedName>
</protein>
<organism evidence="1 2">
    <name type="scientific">Agromyces intestinalis</name>
    <dbReference type="NCBI Taxonomy" id="2592652"/>
    <lineage>
        <taxon>Bacteria</taxon>
        <taxon>Bacillati</taxon>
        <taxon>Actinomycetota</taxon>
        <taxon>Actinomycetes</taxon>
        <taxon>Micrococcales</taxon>
        <taxon>Microbacteriaceae</taxon>
        <taxon>Agromyces</taxon>
    </lineage>
</organism>
<dbReference type="InterPro" id="IPR015813">
    <property type="entry name" value="Pyrv/PenolPyrv_kinase-like_dom"/>
</dbReference>
<dbReference type="KEGG" id="ail:FLP10_07695"/>
<dbReference type="PANTHER" id="PTHR42905:SF16">
    <property type="entry name" value="CARBOXYPHOSPHONOENOLPYRUVATE PHOSPHONOMUTASE-LIKE PROTEIN (AFU_ORTHOLOGUE AFUA_5G07230)"/>
    <property type="match status" value="1"/>
</dbReference>
<dbReference type="SUPFAM" id="SSF51621">
    <property type="entry name" value="Phosphoenolpyruvate/pyruvate domain"/>
    <property type="match status" value="1"/>
</dbReference>
<keyword evidence="2" id="KW-1185">Reference proteome</keyword>
<dbReference type="CDD" id="cd00377">
    <property type="entry name" value="ICL_PEPM"/>
    <property type="match status" value="1"/>
</dbReference>
<dbReference type="RefSeq" id="WP_149160334.1">
    <property type="nucleotide sequence ID" value="NZ_CP043505.1"/>
</dbReference>
<dbReference type="Proteomes" id="UP000324678">
    <property type="component" value="Chromosome"/>
</dbReference>
<dbReference type="AlphaFoldDB" id="A0A5C1YDX6"/>
<keyword evidence="1" id="KW-0456">Lyase</keyword>
<name>A0A5C1YDX6_9MICO</name>
<evidence type="ECO:0000313" key="1">
    <source>
        <dbReference type="EMBL" id="QEO14313.1"/>
    </source>
</evidence>
<gene>
    <name evidence="1" type="ORF">FLP10_07695</name>
</gene>
<dbReference type="Gene3D" id="3.20.20.60">
    <property type="entry name" value="Phosphoenolpyruvate-binding domains"/>
    <property type="match status" value="1"/>
</dbReference>
<dbReference type="EMBL" id="CP043505">
    <property type="protein sequence ID" value="QEO14313.1"/>
    <property type="molecule type" value="Genomic_DNA"/>
</dbReference>
<dbReference type="PANTHER" id="PTHR42905">
    <property type="entry name" value="PHOSPHOENOLPYRUVATE CARBOXYLASE"/>
    <property type="match status" value="1"/>
</dbReference>
<keyword evidence="1" id="KW-0670">Pyruvate</keyword>
<dbReference type="InterPro" id="IPR040442">
    <property type="entry name" value="Pyrv_kinase-like_dom_sf"/>
</dbReference>
<dbReference type="InterPro" id="IPR039556">
    <property type="entry name" value="ICL/PEPM"/>
</dbReference>
<dbReference type="OrthoDB" id="9780430at2"/>
<proteinExistence type="predicted"/>
<dbReference type="Pfam" id="PF13714">
    <property type="entry name" value="PEP_mutase"/>
    <property type="match status" value="1"/>
</dbReference>
<evidence type="ECO:0000313" key="2">
    <source>
        <dbReference type="Proteomes" id="UP000324678"/>
    </source>
</evidence>